<dbReference type="KEGG" id="ngr:NAEGRDRAFT_73563"/>
<dbReference type="GeneID" id="8858610"/>
<dbReference type="AlphaFoldDB" id="D2VWZ8"/>
<dbReference type="InterPro" id="IPR013320">
    <property type="entry name" value="ConA-like_dom_sf"/>
</dbReference>
<protein>
    <submittedName>
        <fullName evidence="1">Uncharacterized protein</fullName>
    </submittedName>
</protein>
<dbReference type="EMBL" id="GG738905">
    <property type="protein sequence ID" value="EFC38779.1"/>
    <property type="molecule type" value="Genomic_DNA"/>
</dbReference>
<organism evidence="2">
    <name type="scientific">Naegleria gruberi</name>
    <name type="common">Amoeba</name>
    <dbReference type="NCBI Taxonomy" id="5762"/>
    <lineage>
        <taxon>Eukaryota</taxon>
        <taxon>Discoba</taxon>
        <taxon>Heterolobosea</taxon>
        <taxon>Tetramitia</taxon>
        <taxon>Eutetramitia</taxon>
        <taxon>Vahlkampfiidae</taxon>
        <taxon>Naegleria</taxon>
    </lineage>
</organism>
<name>D2VWZ8_NAEGR</name>
<dbReference type="RefSeq" id="XP_002671523.1">
    <property type="nucleotide sequence ID" value="XM_002671477.1"/>
</dbReference>
<keyword evidence="2" id="KW-1185">Reference proteome</keyword>
<proteinExistence type="predicted"/>
<dbReference type="InParanoid" id="D2VWZ8"/>
<sequence length="381" mass="44017">MSSSYHKQDVVQSLFAKGPLGMLRASQREHPTLNHNIQKLEDFVSIHTPKQAFSGKPTGFDQLPSEIFGMILQFAGVGYIPILSVLNTMCHDLFESEDSLVYKLLLQAMMKKDEKYMEDVREKLGLTYKSSLKQAVGKIRRPYSAIGNELFDASYMFDLDMMERIAPISEITDMSEPILMSNFTIEFWARFKQNVSGDLLTITCSASRSIKLSLSIGALYINFNTTDMRFINYIAPDQWQHFVLVFEQDNIKVRVNQDYFLEYPTHSFDKDSLISKIVLWEGVNMCADFTELRVWNYARTLEEIKATADMRINPFTKDLNYQNLIYYFYPNTEDGDTAELITNKTPYIGLECKAKLKMQQMSLKKIAGQRVGWFEDLCFIL</sequence>
<gene>
    <name evidence="1" type="ORF">NAEGRDRAFT_73563</name>
</gene>
<evidence type="ECO:0000313" key="1">
    <source>
        <dbReference type="EMBL" id="EFC38779.1"/>
    </source>
</evidence>
<dbReference type="Proteomes" id="UP000006671">
    <property type="component" value="Unassembled WGS sequence"/>
</dbReference>
<dbReference type="OrthoDB" id="10353846at2759"/>
<dbReference type="OMA" id="EENTTHA"/>
<dbReference type="VEuPathDB" id="AmoebaDB:NAEGRDRAFT_73563"/>
<dbReference type="Gene3D" id="2.60.120.200">
    <property type="match status" value="1"/>
</dbReference>
<evidence type="ECO:0000313" key="2">
    <source>
        <dbReference type="Proteomes" id="UP000006671"/>
    </source>
</evidence>
<accession>D2VWZ8</accession>
<reference evidence="1 2" key="1">
    <citation type="journal article" date="2010" name="Cell">
        <title>The genome of Naegleria gruberi illuminates early eukaryotic versatility.</title>
        <authorList>
            <person name="Fritz-Laylin L.K."/>
            <person name="Prochnik S.E."/>
            <person name="Ginger M.L."/>
            <person name="Dacks J.B."/>
            <person name="Carpenter M.L."/>
            <person name="Field M.C."/>
            <person name="Kuo A."/>
            <person name="Paredez A."/>
            <person name="Chapman J."/>
            <person name="Pham J."/>
            <person name="Shu S."/>
            <person name="Neupane R."/>
            <person name="Cipriano M."/>
            <person name="Mancuso J."/>
            <person name="Tu H."/>
            <person name="Salamov A."/>
            <person name="Lindquist E."/>
            <person name="Shapiro H."/>
            <person name="Lucas S."/>
            <person name="Grigoriev I.V."/>
            <person name="Cande W.Z."/>
            <person name="Fulton C."/>
            <person name="Rokhsar D.S."/>
            <person name="Dawson S.C."/>
        </authorList>
    </citation>
    <scope>NUCLEOTIDE SEQUENCE [LARGE SCALE GENOMIC DNA]</scope>
    <source>
        <strain evidence="1 2">NEG-M</strain>
    </source>
</reference>
<dbReference type="SUPFAM" id="SSF49899">
    <property type="entry name" value="Concanavalin A-like lectins/glucanases"/>
    <property type="match status" value="1"/>
</dbReference>